<name>A0ABM9PQG3_9FLAO</name>
<dbReference type="Proteomes" id="UP001497602">
    <property type="component" value="Unassembled WGS sequence"/>
</dbReference>
<evidence type="ECO:0000256" key="1">
    <source>
        <dbReference type="ARBA" id="ARBA00022729"/>
    </source>
</evidence>
<feature type="chain" id="PRO_5046688053" evidence="2">
    <location>
        <begin position="21"/>
        <end position="435"/>
    </location>
</feature>
<proteinExistence type="predicted"/>
<feature type="signal peptide" evidence="2">
    <location>
        <begin position="1"/>
        <end position="20"/>
    </location>
</feature>
<gene>
    <name evidence="4" type="ORF">T190115A13A_60015</name>
</gene>
<sequence length="435" mass="48157">MKKTLLFLMLQLAFITIAKAQTYPIEIHANNRVASLQMPVSEYNSWKVDDGFGTRAVREALFKDIYSKFNDDFDFIFLVLNEEKKPDNLPFGRLIKVSNDIEGLGMNKYNNGSRYGSSGKLKSVMQLTQINFLRNGPSLHELMHNWGNFGIETHAVQSAGTNLTSTRYIPHWGFTGGNTKGQLGGFKQSTLVDKGNGAYSVESFGQNANGGNSVPFNELELYLMGMIPASEVTNFDVFTNITSVAVNNGVFDFEASNRTTFTPALLESEMGKRVPSSTTSQKEFKLLVIALTDEPLTTAQWNLLDDHAEKFGRKGSDGTSSYNFWEATNGKGSMEIANLQNSVKVLSVEDTVLNNAITIYPNPVKDKFLVDVTDKTIEVAQISLYDAIGKEVADFSMMATQEAIEINVAKYNAGLYFLKVKSKEGGTSVKKLFIE</sequence>
<reference evidence="4 5" key="1">
    <citation type="submission" date="2024-05" db="EMBL/GenBank/DDBJ databases">
        <authorList>
            <person name="Duchaud E."/>
        </authorList>
    </citation>
    <scope>NUCLEOTIDE SEQUENCE [LARGE SCALE GENOMIC DNA]</scope>
    <source>
        <strain evidence="4">Ena-SAMPLE-TAB-13-05-2024-13:56:06:370-140305</strain>
    </source>
</reference>
<dbReference type="InterPro" id="IPR026444">
    <property type="entry name" value="Secre_tail"/>
</dbReference>
<evidence type="ECO:0000259" key="3">
    <source>
        <dbReference type="Pfam" id="PF18962"/>
    </source>
</evidence>
<dbReference type="RefSeq" id="WP_348739597.1">
    <property type="nucleotide sequence ID" value="NZ_CAXJRC010000043.1"/>
</dbReference>
<feature type="domain" description="Secretion system C-terminal sorting" evidence="3">
    <location>
        <begin position="359"/>
        <end position="434"/>
    </location>
</feature>
<evidence type="ECO:0000313" key="4">
    <source>
        <dbReference type="EMBL" id="CAL2108020.1"/>
    </source>
</evidence>
<comment type="caution">
    <text evidence="4">The sequence shown here is derived from an EMBL/GenBank/DDBJ whole genome shotgun (WGS) entry which is preliminary data.</text>
</comment>
<evidence type="ECO:0000256" key="2">
    <source>
        <dbReference type="SAM" id="SignalP"/>
    </source>
</evidence>
<accession>A0ABM9PQG3</accession>
<dbReference type="NCBIfam" id="TIGR04183">
    <property type="entry name" value="Por_Secre_tail"/>
    <property type="match status" value="1"/>
</dbReference>
<organism evidence="4 5">
    <name type="scientific">Tenacibaculum vairaonense</name>
    <dbReference type="NCBI Taxonomy" id="3137860"/>
    <lineage>
        <taxon>Bacteria</taxon>
        <taxon>Pseudomonadati</taxon>
        <taxon>Bacteroidota</taxon>
        <taxon>Flavobacteriia</taxon>
        <taxon>Flavobacteriales</taxon>
        <taxon>Flavobacteriaceae</taxon>
        <taxon>Tenacibaculum</taxon>
    </lineage>
</organism>
<protein>
    <submittedName>
        <fullName evidence="4">Por_Secre_tail domain-containing protein</fullName>
    </submittedName>
</protein>
<keyword evidence="1 2" id="KW-0732">Signal</keyword>
<dbReference type="Pfam" id="PF18962">
    <property type="entry name" value="Por_Secre_tail"/>
    <property type="match status" value="1"/>
</dbReference>
<dbReference type="EMBL" id="CAXJRC010000043">
    <property type="protein sequence ID" value="CAL2108020.1"/>
    <property type="molecule type" value="Genomic_DNA"/>
</dbReference>
<evidence type="ECO:0000313" key="5">
    <source>
        <dbReference type="Proteomes" id="UP001497602"/>
    </source>
</evidence>
<keyword evidence="5" id="KW-1185">Reference proteome</keyword>